<name>M1Z586_9FIRM</name>
<dbReference type="Pfam" id="PF05597">
    <property type="entry name" value="Phasin"/>
    <property type="match status" value="1"/>
</dbReference>
<dbReference type="PANTHER" id="PTHR38664:SF1">
    <property type="entry name" value="SLR0058 PROTEIN"/>
    <property type="match status" value="1"/>
</dbReference>
<organism evidence="1 2">
    <name type="scientific">[Clostridium] ultunense Esp</name>
    <dbReference type="NCBI Taxonomy" id="1288971"/>
    <lineage>
        <taxon>Bacteria</taxon>
        <taxon>Bacillati</taxon>
        <taxon>Bacillota</taxon>
        <taxon>Tissierellia</taxon>
        <taxon>Tissierellales</taxon>
        <taxon>Tepidimicrobiaceae</taxon>
        <taxon>Schnuerera</taxon>
    </lineage>
</organism>
<evidence type="ECO:0000313" key="2">
    <source>
        <dbReference type="Proteomes" id="UP000245423"/>
    </source>
</evidence>
<dbReference type="AlphaFoldDB" id="M1Z586"/>
<sequence length="98" mass="11135">MEDLLKKVFFAGVGTLALTYEKANELVKELVEKGKITIDQGKQLNEELKRVVKDKDPNAQNIADTEMNIKAYLDSLNLATKDDIDNINKRIDELEKNI</sequence>
<dbReference type="EMBL" id="LT669839">
    <property type="protein sequence ID" value="SHD76088.1"/>
    <property type="molecule type" value="Genomic_DNA"/>
</dbReference>
<dbReference type="PANTHER" id="PTHR38664">
    <property type="entry name" value="SLR0058 PROTEIN"/>
    <property type="match status" value="1"/>
</dbReference>
<dbReference type="Proteomes" id="UP000245423">
    <property type="component" value="Chromosome 1"/>
</dbReference>
<protein>
    <recommendedName>
        <fullName evidence="3">Polyhydroxyalkanoate synthesis regulator phasin</fullName>
    </recommendedName>
</protein>
<evidence type="ECO:0008006" key="3">
    <source>
        <dbReference type="Google" id="ProtNLM"/>
    </source>
</evidence>
<dbReference type="RefSeq" id="WP_005588409.1">
    <property type="nucleotide sequence ID" value="NZ_LT669839.1"/>
</dbReference>
<accession>M1Z586</accession>
<evidence type="ECO:0000313" key="1">
    <source>
        <dbReference type="EMBL" id="SHD76088.1"/>
    </source>
</evidence>
<gene>
    <name evidence="1" type="ORF">CUESP1_0706</name>
</gene>
<proteinExistence type="predicted"/>
<dbReference type="HOGENOM" id="CLU_131526_0_2_9"/>
<reference evidence="1 2" key="1">
    <citation type="submission" date="2016-11" db="EMBL/GenBank/DDBJ databases">
        <authorList>
            <person name="Manzoor S."/>
        </authorList>
    </citation>
    <scope>NUCLEOTIDE SEQUENCE [LARGE SCALE GENOMIC DNA]</scope>
    <source>
        <strain evidence="1">Clostridium ultunense strain Esp</strain>
    </source>
</reference>
<keyword evidence="2" id="KW-1185">Reference proteome</keyword>
<dbReference type="InterPro" id="IPR008769">
    <property type="entry name" value="PhaF_PhaI"/>
</dbReference>
<dbReference type="OrthoDB" id="2134917at2"/>